<feature type="compositionally biased region" description="Basic residues" evidence="1">
    <location>
        <begin position="384"/>
        <end position="394"/>
    </location>
</feature>
<dbReference type="AlphaFoldDB" id="A0AAE0MFK5"/>
<dbReference type="EMBL" id="JAUEDM010000001">
    <property type="protein sequence ID" value="KAK3329868.1"/>
    <property type="molecule type" value="Genomic_DNA"/>
</dbReference>
<evidence type="ECO:0000256" key="1">
    <source>
        <dbReference type="SAM" id="MobiDB-lite"/>
    </source>
</evidence>
<feature type="region of interest" description="Disordered" evidence="1">
    <location>
        <begin position="57"/>
        <end position="95"/>
    </location>
</feature>
<dbReference type="Proteomes" id="UP001283341">
    <property type="component" value="Unassembled WGS sequence"/>
</dbReference>
<accession>A0AAE0MFK5</accession>
<comment type="caution">
    <text evidence="2">The sequence shown here is derived from an EMBL/GenBank/DDBJ whole genome shotgun (WGS) entry which is preliminary data.</text>
</comment>
<evidence type="ECO:0000313" key="2">
    <source>
        <dbReference type="EMBL" id="KAK3329868.1"/>
    </source>
</evidence>
<reference evidence="2" key="2">
    <citation type="submission" date="2023-06" db="EMBL/GenBank/DDBJ databases">
        <authorList>
            <consortium name="Lawrence Berkeley National Laboratory"/>
            <person name="Haridas S."/>
            <person name="Hensen N."/>
            <person name="Bonometti L."/>
            <person name="Westerberg I."/>
            <person name="Brannstrom I.O."/>
            <person name="Guillou S."/>
            <person name="Cros-Aarteil S."/>
            <person name="Calhoun S."/>
            <person name="Kuo A."/>
            <person name="Mondo S."/>
            <person name="Pangilinan J."/>
            <person name="Riley R."/>
            <person name="Labutti K."/>
            <person name="Andreopoulos B."/>
            <person name="Lipzen A."/>
            <person name="Chen C."/>
            <person name="Yanf M."/>
            <person name="Daum C."/>
            <person name="Ng V."/>
            <person name="Clum A."/>
            <person name="Steindorff A."/>
            <person name="Ohm R."/>
            <person name="Martin F."/>
            <person name="Silar P."/>
            <person name="Natvig D."/>
            <person name="Lalanne C."/>
            <person name="Gautier V."/>
            <person name="Ament-Velasquez S.L."/>
            <person name="Kruys A."/>
            <person name="Hutchinson M.I."/>
            <person name="Powell A.J."/>
            <person name="Barry K."/>
            <person name="Miller A.N."/>
            <person name="Grigoriev I.V."/>
            <person name="Debuchy R."/>
            <person name="Gladieux P."/>
            <person name="Thoren M.H."/>
            <person name="Johannesson H."/>
        </authorList>
    </citation>
    <scope>NUCLEOTIDE SEQUENCE</scope>
    <source>
        <strain evidence="2">CBS 118394</strain>
    </source>
</reference>
<proteinExistence type="predicted"/>
<feature type="compositionally biased region" description="Basic and acidic residues" evidence="1">
    <location>
        <begin position="340"/>
        <end position="379"/>
    </location>
</feature>
<name>A0AAE0MFK5_9PEZI</name>
<feature type="region of interest" description="Disordered" evidence="1">
    <location>
        <begin position="340"/>
        <end position="394"/>
    </location>
</feature>
<reference evidence="2" key="1">
    <citation type="journal article" date="2023" name="Mol. Phylogenet. Evol.">
        <title>Genome-scale phylogeny and comparative genomics of the fungal order Sordariales.</title>
        <authorList>
            <person name="Hensen N."/>
            <person name="Bonometti L."/>
            <person name="Westerberg I."/>
            <person name="Brannstrom I.O."/>
            <person name="Guillou S."/>
            <person name="Cros-Aarteil S."/>
            <person name="Calhoun S."/>
            <person name="Haridas S."/>
            <person name="Kuo A."/>
            <person name="Mondo S."/>
            <person name="Pangilinan J."/>
            <person name="Riley R."/>
            <person name="LaButti K."/>
            <person name="Andreopoulos B."/>
            <person name="Lipzen A."/>
            <person name="Chen C."/>
            <person name="Yan M."/>
            <person name="Daum C."/>
            <person name="Ng V."/>
            <person name="Clum A."/>
            <person name="Steindorff A."/>
            <person name="Ohm R.A."/>
            <person name="Martin F."/>
            <person name="Silar P."/>
            <person name="Natvig D.O."/>
            <person name="Lalanne C."/>
            <person name="Gautier V."/>
            <person name="Ament-Velasquez S.L."/>
            <person name="Kruys A."/>
            <person name="Hutchinson M.I."/>
            <person name="Powell A.J."/>
            <person name="Barry K."/>
            <person name="Miller A.N."/>
            <person name="Grigoriev I.V."/>
            <person name="Debuchy R."/>
            <person name="Gladieux P."/>
            <person name="Hiltunen Thoren M."/>
            <person name="Johannesson H."/>
        </authorList>
    </citation>
    <scope>NUCLEOTIDE SEQUENCE</scope>
    <source>
        <strain evidence="2">CBS 118394</strain>
    </source>
</reference>
<keyword evidence="3" id="KW-1185">Reference proteome</keyword>
<protein>
    <submittedName>
        <fullName evidence="2">Uncharacterized protein</fullName>
    </submittedName>
</protein>
<evidence type="ECO:0000313" key="3">
    <source>
        <dbReference type="Proteomes" id="UP001283341"/>
    </source>
</evidence>
<feature type="compositionally biased region" description="Polar residues" evidence="1">
    <location>
        <begin position="73"/>
        <end position="95"/>
    </location>
</feature>
<sequence length="394" mass="43548">MASRMEWALWLIVSLLLRIGMIIGSCFSAGRRLNRVPVADVEMAPVTTAMNAVASRRVQATQPDQTVNEEHTSAPNLEQASAEENTQPETTCTGPKSLCAQSRTADCGNVPLFHLPLAHSNTSGAILEPAGRVTYARDISHGVSTGPRHHGYGHQGSGTTLSMSETERGILPLLHSCGSSNRYMLGHPFQAVPEAEANNDVGCLRQTASPSSFDDYYDYDYDEQMGDIMLALKPYAPWTTTSSDPASRVVIARLLEAIEREARRLSAFQTRPCPEIQAMRIPPPHPSEPTKKWCIALMRKLARTLLLAMEDIDSTRAVNSYRVDSLVGVEIRTGTYIAKDSPDRSRANAASKKDKEQCSPRRTDNLVHGRQDAIPDRDIQLPLSRRRVPKERKY</sequence>
<organism evidence="2 3">
    <name type="scientific">Apodospora peruviana</name>
    <dbReference type="NCBI Taxonomy" id="516989"/>
    <lineage>
        <taxon>Eukaryota</taxon>
        <taxon>Fungi</taxon>
        <taxon>Dikarya</taxon>
        <taxon>Ascomycota</taxon>
        <taxon>Pezizomycotina</taxon>
        <taxon>Sordariomycetes</taxon>
        <taxon>Sordariomycetidae</taxon>
        <taxon>Sordariales</taxon>
        <taxon>Lasiosphaeriaceae</taxon>
        <taxon>Apodospora</taxon>
    </lineage>
</organism>
<gene>
    <name evidence="2" type="ORF">B0H66DRAFT_527245</name>
</gene>